<keyword evidence="2" id="KW-0812">Transmembrane</keyword>
<dbReference type="RefSeq" id="WP_188905295.1">
    <property type="nucleotide sequence ID" value="NZ_BMOM01000046.1"/>
</dbReference>
<dbReference type="EMBL" id="BMOM01000046">
    <property type="protein sequence ID" value="GGM21136.1"/>
    <property type="molecule type" value="Genomic_DNA"/>
</dbReference>
<comment type="caution">
    <text evidence="5">The sequence shown here is derived from an EMBL/GenBank/DDBJ whole genome shotgun (WGS) entry which is preliminary data.</text>
</comment>
<dbReference type="InterPro" id="IPR052527">
    <property type="entry name" value="Metal_cation-efflux_comp"/>
</dbReference>
<organism evidence="5 6">
    <name type="scientific">Deinococcus aerophilus</name>
    <dbReference type="NCBI Taxonomy" id="522488"/>
    <lineage>
        <taxon>Bacteria</taxon>
        <taxon>Thermotogati</taxon>
        <taxon>Deinococcota</taxon>
        <taxon>Deinococci</taxon>
        <taxon>Deinococcales</taxon>
        <taxon>Deinococcaceae</taxon>
        <taxon>Deinococcus</taxon>
    </lineage>
</organism>
<dbReference type="InterPro" id="IPR007318">
    <property type="entry name" value="Phopholipid_MeTrfase"/>
</dbReference>
<evidence type="ECO:0000256" key="1">
    <source>
        <dbReference type="ARBA" id="ARBA00004127"/>
    </source>
</evidence>
<proteinExistence type="predicted"/>
<evidence type="ECO:0000313" key="5">
    <source>
        <dbReference type="EMBL" id="GGM21136.1"/>
    </source>
</evidence>
<dbReference type="PANTHER" id="PTHR43847">
    <property type="entry name" value="BLL3993 PROTEIN"/>
    <property type="match status" value="1"/>
</dbReference>
<reference evidence="6" key="1">
    <citation type="journal article" date="2019" name="Int. J. Syst. Evol. Microbiol.">
        <title>The Global Catalogue of Microorganisms (GCM) 10K type strain sequencing project: providing services to taxonomists for standard genome sequencing and annotation.</title>
        <authorList>
            <consortium name="The Broad Institute Genomics Platform"/>
            <consortium name="The Broad Institute Genome Sequencing Center for Infectious Disease"/>
            <person name="Wu L."/>
            <person name="Ma J."/>
        </authorList>
    </citation>
    <scope>NUCLEOTIDE SEQUENCE [LARGE SCALE GENOMIC DNA]</scope>
    <source>
        <strain evidence="6">JCM 15443</strain>
    </source>
</reference>
<dbReference type="Gene3D" id="1.20.120.1630">
    <property type="match status" value="1"/>
</dbReference>
<protein>
    <recommendedName>
        <fullName evidence="7">Isoprenylcysteine carboxylmethyltransferase family protein</fullName>
    </recommendedName>
</protein>
<sequence length="142" mass="15378">MAAQLLLLLGIAAAPRCGRPMFGTPLTARLGMALMATGALLTVWGGRTLGRQLTALPEPVAHAELIETGIYRHVRHPIYGGLLLLALGWSVRRGSGLALGLTAGLLALLQAKAQYEERALRARFPQYAGYARRVRRFFPGLY</sequence>
<evidence type="ECO:0000256" key="3">
    <source>
        <dbReference type="ARBA" id="ARBA00022989"/>
    </source>
</evidence>
<dbReference type="Pfam" id="PF04191">
    <property type="entry name" value="PEMT"/>
    <property type="match status" value="1"/>
</dbReference>
<dbReference type="Proteomes" id="UP000661918">
    <property type="component" value="Unassembled WGS sequence"/>
</dbReference>
<comment type="subcellular location">
    <subcellularLocation>
        <location evidence="1">Endomembrane system</location>
        <topology evidence="1">Multi-pass membrane protein</topology>
    </subcellularLocation>
</comment>
<keyword evidence="3" id="KW-1133">Transmembrane helix</keyword>
<evidence type="ECO:0000256" key="4">
    <source>
        <dbReference type="ARBA" id="ARBA00023136"/>
    </source>
</evidence>
<gene>
    <name evidence="5" type="ORF">GCM10010841_31370</name>
</gene>
<name>A0ABQ2H0J7_9DEIO</name>
<keyword evidence="6" id="KW-1185">Reference proteome</keyword>
<keyword evidence="4" id="KW-0472">Membrane</keyword>
<dbReference type="PANTHER" id="PTHR43847:SF1">
    <property type="entry name" value="BLL3993 PROTEIN"/>
    <property type="match status" value="1"/>
</dbReference>
<evidence type="ECO:0000313" key="6">
    <source>
        <dbReference type="Proteomes" id="UP000661918"/>
    </source>
</evidence>
<accession>A0ABQ2H0J7</accession>
<evidence type="ECO:0008006" key="7">
    <source>
        <dbReference type="Google" id="ProtNLM"/>
    </source>
</evidence>
<evidence type="ECO:0000256" key="2">
    <source>
        <dbReference type="ARBA" id="ARBA00022692"/>
    </source>
</evidence>